<dbReference type="Proteomes" id="UP000023774">
    <property type="component" value="Unassembled WGS sequence"/>
</dbReference>
<dbReference type="RefSeq" id="WP_005171735.1">
    <property type="nucleotide sequence ID" value="NZ_KB850035.1"/>
</dbReference>
<gene>
    <name evidence="1" type="ORF">F906_01700</name>
</gene>
<proteinExistence type="predicted"/>
<reference evidence="1 2" key="1">
    <citation type="submission" date="2013-02" db="EMBL/GenBank/DDBJ databases">
        <title>The Genome Sequence of Acinetobacter sp. NIPH 713.</title>
        <authorList>
            <consortium name="The Broad Institute Genome Sequencing Platform"/>
            <consortium name="The Broad Institute Genome Sequencing Center for Infectious Disease"/>
            <person name="Cerqueira G."/>
            <person name="Feldgarden M."/>
            <person name="Courvalin P."/>
            <person name="Perichon B."/>
            <person name="Grillot-Courvalin C."/>
            <person name="Clermont D."/>
            <person name="Rocha E."/>
            <person name="Yoon E.-J."/>
            <person name="Nemec A."/>
            <person name="Walker B."/>
            <person name="Young S.K."/>
            <person name="Zeng Q."/>
            <person name="Gargeya S."/>
            <person name="Fitzgerald M."/>
            <person name="Haas B."/>
            <person name="Abouelleil A."/>
            <person name="Alvarado L."/>
            <person name="Arachchi H.M."/>
            <person name="Berlin A.M."/>
            <person name="Chapman S.B."/>
            <person name="Dewar J."/>
            <person name="Goldberg J."/>
            <person name="Griggs A."/>
            <person name="Gujja S."/>
            <person name="Hansen M."/>
            <person name="Howarth C."/>
            <person name="Imamovic A."/>
            <person name="Larimer J."/>
            <person name="McCowan C."/>
            <person name="Murphy C."/>
            <person name="Neiman D."/>
            <person name="Pearson M."/>
            <person name="Priest M."/>
            <person name="Roberts A."/>
            <person name="Saif S."/>
            <person name="Shea T."/>
            <person name="Sisk P."/>
            <person name="Sykes S."/>
            <person name="Wortman J."/>
            <person name="Nusbaum C."/>
            <person name="Birren B."/>
        </authorList>
    </citation>
    <scope>NUCLEOTIDE SEQUENCE [LARGE SCALE GENOMIC DNA]</scope>
    <source>
        <strain evidence="1 2">NIPH 713</strain>
    </source>
</reference>
<dbReference type="HOGENOM" id="CLU_083864_0_0_6"/>
<evidence type="ECO:0000313" key="2">
    <source>
        <dbReference type="Proteomes" id="UP000023774"/>
    </source>
</evidence>
<keyword evidence="2" id="KW-1185">Reference proteome</keyword>
<dbReference type="AlphaFoldDB" id="N9M7K8"/>
<dbReference type="EMBL" id="APRJ01000011">
    <property type="protein sequence ID" value="ENW86641.1"/>
    <property type="molecule type" value="Genomic_DNA"/>
</dbReference>
<dbReference type="OrthoDB" id="9133937at2"/>
<name>N9M7K8_9GAMM</name>
<dbReference type="PATRIC" id="fig|1217709.3.peg.1638"/>
<accession>N9M7K8</accession>
<evidence type="ECO:0000313" key="1">
    <source>
        <dbReference type="EMBL" id="ENW86641.1"/>
    </source>
</evidence>
<comment type="caution">
    <text evidence="1">The sequence shown here is derived from an EMBL/GenBank/DDBJ whole genome shotgun (WGS) entry which is preliminary data.</text>
</comment>
<protein>
    <submittedName>
        <fullName evidence="1">Uncharacterized protein</fullName>
    </submittedName>
</protein>
<sequence>MAFRADEAIKEGREHVEKYLLSHLKDLSSVDFEKSRLTLNDLIDQLGPVVETYPTWHPLVSDKRETYDCIGPNTDCGYEGLDHTVRFVHGFITCPYGDGQDVLDSVNRLKYNPAADITAERLNVKLYSSQATPILVRCNWLKPLASDRSIPLSIAIPLILENELPMWGTAQVAETWDSMRSNFLGRPHGKRSSLFVNQETGQGIKKIWESLINTGMFGPLLIRQ</sequence>
<organism evidence="1 2">
    <name type="scientific">Acinetobacter pseudolwoffii</name>
    <dbReference type="NCBI Taxonomy" id="2053287"/>
    <lineage>
        <taxon>Bacteria</taxon>
        <taxon>Pseudomonadati</taxon>
        <taxon>Pseudomonadota</taxon>
        <taxon>Gammaproteobacteria</taxon>
        <taxon>Moraxellales</taxon>
        <taxon>Moraxellaceae</taxon>
        <taxon>Acinetobacter</taxon>
    </lineage>
</organism>